<protein>
    <submittedName>
        <fullName evidence="1">Uncharacterized protein</fullName>
    </submittedName>
</protein>
<dbReference type="EMBL" id="BJUZ01000002">
    <property type="protein sequence ID" value="GEK93989.1"/>
    <property type="molecule type" value="Genomic_DNA"/>
</dbReference>
<name>A0A511B0L1_9PROT</name>
<gene>
    <name evidence="1" type="ORF">GWA01_17590</name>
</gene>
<comment type="caution">
    <text evidence="1">The sequence shown here is derived from an EMBL/GenBank/DDBJ whole genome shotgun (WGS) entry which is preliminary data.</text>
</comment>
<dbReference type="AlphaFoldDB" id="A0A511B0L1"/>
<dbReference type="Proteomes" id="UP000321230">
    <property type="component" value="Unassembled WGS sequence"/>
</dbReference>
<keyword evidence="2" id="KW-1185">Reference proteome</keyword>
<reference evidence="1 2" key="1">
    <citation type="submission" date="2019-07" db="EMBL/GenBank/DDBJ databases">
        <title>Whole genome shotgun sequence of Gluconobacter wancherniae NBRC 103581.</title>
        <authorList>
            <person name="Hosoyama A."/>
            <person name="Uohara A."/>
            <person name="Ohji S."/>
            <person name="Ichikawa N."/>
        </authorList>
    </citation>
    <scope>NUCLEOTIDE SEQUENCE [LARGE SCALE GENOMIC DNA]</scope>
    <source>
        <strain evidence="1 2">NBRC 103581</strain>
    </source>
</reference>
<organism evidence="1 2">
    <name type="scientific">Gluconobacter wancherniae NBRC 103581</name>
    <dbReference type="NCBI Taxonomy" id="656744"/>
    <lineage>
        <taxon>Bacteria</taxon>
        <taxon>Pseudomonadati</taxon>
        <taxon>Pseudomonadota</taxon>
        <taxon>Alphaproteobacteria</taxon>
        <taxon>Acetobacterales</taxon>
        <taxon>Acetobacteraceae</taxon>
        <taxon>Gluconobacter</taxon>
    </lineage>
</organism>
<evidence type="ECO:0000313" key="1">
    <source>
        <dbReference type="EMBL" id="GEK93989.1"/>
    </source>
</evidence>
<evidence type="ECO:0000313" key="2">
    <source>
        <dbReference type="Proteomes" id="UP000321230"/>
    </source>
</evidence>
<accession>A0A511B0L1</accession>
<proteinExistence type="predicted"/>
<sequence>MACAQIVEHHYVMPGIKQALGDVASDKSGATGDETFHVSAPVSLTAIGQTSKSLRGTLNRVALKNQCTLRLKGWKIKSDI</sequence>